<dbReference type="AlphaFoldDB" id="A0AA88HVS6"/>
<feature type="transmembrane region" description="Helical" evidence="6">
    <location>
        <begin position="143"/>
        <end position="164"/>
    </location>
</feature>
<comment type="subcellular location">
    <subcellularLocation>
        <location evidence="1">Membrane</location>
        <topology evidence="1">Multi-pass membrane protein</topology>
    </subcellularLocation>
</comment>
<evidence type="ECO:0008006" key="9">
    <source>
        <dbReference type="Google" id="ProtNLM"/>
    </source>
</evidence>
<organism evidence="7 8">
    <name type="scientific">Artemia franciscana</name>
    <name type="common">Brine shrimp</name>
    <name type="synonym">Artemia sanfranciscana</name>
    <dbReference type="NCBI Taxonomy" id="6661"/>
    <lineage>
        <taxon>Eukaryota</taxon>
        <taxon>Metazoa</taxon>
        <taxon>Ecdysozoa</taxon>
        <taxon>Arthropoda</taxon>
        <taxon>Crustacea</taxon>
        <taxon>Branchiopoda</taxon>
        <taxon>Anostraca</taxon>
        <taxon>Artemiidae</taxon>
        <taxon>Artemia</taxon>
    </lineage>
</organism>
<evidence type="ECO:0000256" key="1">
    <source>
        <dbReference type="ARBA" id="ARBA00004141"/>
    </source>
</evidence>
<evidence type="ECO:0000256" key="4">
    <source>
        <dbReference type="ARBA" id="ARBA00022989"/>
    </source>
</evidence>
<evidence type="ECO:0000313" key="8">
    <source>
        <dbReference type="Proteomes" id="UP001187531"/>
    </source>
</evidence>
<feature type="transmembrane region" description="Helical" evidence="6">
    <location>
        <begin position="249"/>
        <end position="268"/>
    </location>
</feature>
<keyword evidence="8" id="KW-1185">Reference proteome</keyword>
<dbReference type="PANTHER" id="PTHR12570:SF92">
    <property type="entry name" value="SPICHTHYIN, ISOFORM B"/>
    <property type="match status" value="1"/>
</dbReference>
<feature type="transmembrane region" description="Helical" evidence="6">
    <location>
        <begin position="307"/>
        <end position="329"/>
    </location>
</feature>
<dbReference type="PANTHER" id="PTHR12570">
    <property type="match status" value="1"/>
</dbReference>
<feature type="transmembrane region" description="Helical" evidence="6">
    <location>
        <begin position="280"/>
        <end position="301"/>
    </location>
</feature>
<accession>A0AA88HVS6</accession>
<dbReference type="InterPro" id="IPR008521">
    <property type="entry name" value="Mg_trans_NIPA"/>
</dbReference>
<dbReference type="InterPro" id="IPR037185">
    <property type="entry name" value="EmrE-like"/>
</dbReference>
<dbReference type="Proteomes" id="UP001187531">
    <property type="component" value="Unassembled WGS sequence"/>
</dbReference>
<name>A0AA88HVS6_ARTSF</name>
<evidence type="ECO:0000256" key="5">
    <source>
        <dbReference type="ARBA" id="ARBA00023136"/>
    </source>
</evidence>
<evidence type="ECO:0000256" key="2">
    <source>
        <dbReference type="ARBA" id="ARBA00007230"/>
    </source>
</evidence>
<feature type="transmembrane region" description="Helical" evidence="6">
    <location>
        <begin position="107"/>
        <end position="131"/>
    </location>
</feature>
<proteinExistence type="inferred from homology"/>
<feature type="transmembrane region" description="Helical" evidence="6">
    <location>
        <begin position="211"/>
        <end position="229"/>
    </location>
</feature>
<keyword evidence="3 6" id="KW-0812">Transmembrane</keyword>
<dbReference type="EMBL" id="JAVRJZ010000012">
    <property type="protein sequence ID" value="KAK2716058.1"/>
    <property type="molecule type" value="Genomic_DNA"/>
</dbReference>
<comment type="similarity">
    <text evidence="2">Belongs to the NIPA family.</text>
</comment>
<dbReference type="GO" id="GO:0016020">
    <property type="term" value="C:membrane"/>
    <property type="evidence" value="ECO:0007669"/>
    <property type="project" value="UniProtKB-SubCell"/>
</dbReference>
<keyword evidence="4 6" id="KW-1133">Transmembrane helix</keyword>
<comment type="caution">
    <text evidence="7">The sequence shown here is derived from an EMBL/GenBank/DDBJ whole genome shotgun (WGS) entry which is preliminary data.</text>
</comment>
<evidence type="ECO:0000256" key="6">
    <source>
        <dbReference type="SAM" id="Phobius"/>
    </source>
</evidence>
<evidence type="ECO:0000313" key="7">
    <source>
        <dbReference type="EMBL" id="KAK2716058.1"/>
    </source>
</evidence>
<feature type="non-terminal residue" evidence="7">
    <location>
        <position position="1"/>
    </location>
</feature>
<sequence>AKIQTLNSCLKMEKATTSIFDTPIPEEELHAKYKRQNNGNMEVYYGLLLAVLSCIFIGISFIIKKISLKRLGFKGHTRAGAGGYGYLKDWLWWLGILSMGIGEGLNFGAYALAPASLVTPLGALSVLVTAVLASKILHERLNLLGKIGCTLCILGSTVIVLHAPKDEDPDTIYGLAERLKSSEFLVYVAVVVITSLILAFIVAPRFGESNVLIYVYICSAIGSLSVSAVKGTGLAIRETISGNNQVTSWLFWFFILFLLVTVSVQINYLNKALDIFSTAVVTPVYYVTFTTMVIIATGILFEEWFTIQFIDIVGSIVGFLIVIIGIFLLNWFKGVNVTMTDLPGLFSPQMHYTTSPLPDEEKLLESVA</sequence>
<reference evidence="7" key="1">
    <citation type="submission" date="2023-07" db="EMBL/GenBank/DDBJ databases">
        <title>Chromosome-level genome assembly of Artemia franciscana.</title>
        <authorList>
            <person name="Jo E."/>
        </authorList>
    </citation>
    <scope>NUCLEOTIDE SEQUENCE</scope>
    <source>
        <tissue evidence="7">Whole body</tissue>
    </source>
</reference>
<keyword evidence="5 6" id="KW-0472">Membrane</keyword>
<feature type="transmembrane region" description="Helical" evidence="6">
    <location>
        <begin position="184"/>
        <end position="204"/>
    </location>
</feature>
<feature type="transmembrane region" description="Helical" evidence="6">
    <location>
        <begin position="43"/>
        <end position="63"/>
    </location>
</feature>
<gene>
    <name evidence="7" type="ORF">QYM36_010588</name>
</gene>
<evidence type="ECO:0000256" key="3">
    <source>
        <dbReference type="ARBA" id="ARBA00022692"/>
    </source>
</evidence>
<protein>
    <recommendedName>
        <fullName evidence="9">Magnesium transporter NIPA2</fullName>
    </recommendedName>
</protein>
<dbReference type="GO" id="GO:0015095">
    <property type="term" value="F:magnesium ion transmembrane transporter activity"/>
    <property type="evidence" value="ECO:0007669"/>
    <property type="project" value="InterPro"/>
</dbReference>
<dbReference type="Pfam" id="PF05653">
    <property type="entry name" value="Mg_trans_NIPA"/>
    <property type="match status" value="1"/>
</dbReference>
<dbReference type="SUPFAM" id="SSF103481">
    <property type="entry name" value="Multidrug resistance efflux transporter EmrE"/>
    <property type="match status" value="1"/>
</dbReference>